<dbReference type="PANTHER" id="PTHR12673:SF159">
    <property type="entry name" value="LD03170P"/>
    <property type="match status" value="1"/>
</dbReference>
<dbReference type="SUPFAM" id="SSF48065">
    <property type="entry name" value="DBL homology domain (DH-domain)"/>
    <property type="match status" value="1"/>
</dbReference>
<evidence type="ECO:0000259" key="2">
    <source>
        <dbReference type="PROSITE" id="PS50003"/>
    </source>
</evidence>
<dbReference type="SUPFAM" id="SSF50729">
    <property type="entry name" value="PH domain-like"/>
    <property type="match status" value="1"/>
</dbReference>
<evidence type="ECO:0000313" key="5">
    <source>
        <dbReference type="Proteomes" id="UP001476247"/>
    </source>
</evidence>
<organism evidence="4 5">
    <name type="scientific">Helicostylum pulchrum</name>
    <dbReference type="NCBI Taxonomy" id="562976"/>
    <lineage>
        <taxon>Eukaryota</taxon>
        <taxon>Fungi</taxon>
        <taxon>Fungi incertae sedis</taxon>
        <taxon>Mucoromycota</taxon>
        <taxon>Mucoromycotina</taxon>
        <taxon>Mucoromycetes</taxon>
        <taxon>Mucorales</taxon>
        <taxon>Mucorineae</taxon>
        <taxon>Mucoraceae</taxon>
        <taxon>Helicostylum</taxon>
    </lineage>
</organism>
<feature type="region of interest" description="Disordered" evidence="1">
    <location>
        <begin position="428"/>
        <end position="467"/>
    </location>
</feature>
<dbReference type="EMBL" id="BAABUJ010000012">
    <property type="protein sequence ID" value="GAA5799391.1"/>
    <property type="molecule type" value="Genomic_DNA"/>
</dbReference>
<dbReference type="InterPro" id="IPR035899">
    <property type="entry name" value="DBL_dom_sf"/>
</dbReference>
<accession>A0ABP9XXE9</accession>
<feature type="domain" description="PH" evidence="2">
    <location>
        <begin position="298"/>
        <end position="415"/>
    </location>
</feature>
<sequence length="467" mass="51951">MSQYDGLDSSNSSTTIAPGVPVKGSSVSSFSARSSIVSSNASRYTNSGLTATSTYSSILDENDQTSTNSSAIGFLNDSVAEGDEFGIVDTLDYEDVDDGIIDHEYMHRSREAIVEQLLDSERAYVESLELVMKYFLLPLRKDAKQSSFNFLGMKKMVCTEREFRWLFGNFEEVMTTHRLILQSLEERLRIWGPTQILSDVLQAWTAHKEKALKGASLISLLQLPSSCINRYTDIITRLSESTPAMHPDYSGLQKAKSFICHHKRSVQDKLSDASNVDQVLMIHEALIGAPFSVRAERRLVIQGKLSRVVISTRSMGEERNYMLFSDLLLFVRPKVEAKVTRLQYKGHLTLERAKLRALNKEEAGGIGHCIEITSSFSGVDNLNSTFVGSSTTHVLYIGSEEERTHWLKCLQKVIDNLDKIALAKHAQASRRMVQSRTPNGNATGTTISSNDSLKTSSSRGSSQYTSN</sequence>
<reference evidence="4 5" key="1">
    <citation type="submission" date="2024-04" db="EMBL/GenBank/DDBJ databases">
        <title>genome sequences of Mucor flavus KT1a and Helicostylum pulchrum KT1b strains isolation_sourced from the surface of a dry-aged beef.</title>
        <authorList>
            <person name="Toyotome T."/>
            <person name="Hosono M."/>
            <person name="Torimaru M."/>
            <person name="Fukuda K."/>
            <person name="Mikami N."/>
        </authorList>
    </citation>
    <scope>NUCLEOTIDE SEQUENCE [LARGE SCALE GENOMIC DNA]</scope>
    <source>
        <strain evidence="4 5">KT1b</strain>
    </source>
</reference>
<dbReference type="PROSITE" id="PS50003">
    <property type="entry name" value="PH_DOMAIN"/>
    <property type="match status" value="1"/>
</dbReference>
<feature type="compositionally biased region" description="Polar residues" evidence="1">
    <location>
        <begin position="432"/>
        <end position="455"/>
    </location>
</feature>
<feature type="compositionally biased region" description="Polar residues" evidence="1">
    <location>
        <begin position="1"/>
        <end position="16"/>
    </location>
</feature>
<protein>
    <recommendedName>
        <fullName evidence="6">Dbl homology domain-containing protein</fullName>
    </recommendedName>
</protein>
<dbReference type="InterPro" id="IPR011993">
    <property type="entry name" value="PH-like_dom_sf"/>
</dbReference>
<dbReference type="PROSITE" id="PS50010">
    <property type="entry name" value="DH_2"/>
    <property type="match status" value="1"/>
</dbReference>
<dbReference type="SMART" id="SM00325">
    <property type="entry name" value="RhoGEF"/>
    <property type="match status" value="1"/>
</dbReference>
<gene>
    <name evidence="4" type="ORF">HPULCUR_004806</name>
</gene>
<evidence type="ECO:0000256" key="1">
    <source>
        <dbReference type="SAM" id="MobiDB-lite"/>
    </source>
</evidence>
<dbReference type="InterPro" id="IPR051092">
    <property type="entry name" value="FYVE_RhoGEF_PH"/>
</dbReference>
<feature type="compositionally biased region" description="Low complexity" evidence="1">
    <location>
        <begin position="456"/>
        <end position="467"/>
    </location>
</feature>
<proteinExistence type="predicted"/>
<feature type="region of interest" description="Disordered" evidence="1">
    <location>
        <begin position="1"/>
        <end position="27"/>
    </location>
</feature>
<dbReference type="InterPro" id="IPR000219">
    <property type="entry name" value="DH_dom"/>
</dbReference>
<name>A0ABP9XXE9_9FUNG</name>
<evidence type="ECO:0000313" key="4">
    <source>
        <dbReference type="EMBL" id="GAA5799391.1"/>
    </source>
</evidence>
<feature type="domain" description="DH" evidence="3">
    <location>
        <begin position="109"/>
        <end position="201"/>
    </location>
</feature>
<dbReference type="Gene3D" id="2.30.29.30">
    <property type="entry name" value="Pleckstrin-homology domain (PH domain)/Phosphotyrosine-binding domain (PTB)"/>
    <property type="match status" value="1"/>
</dbReference>
<dbReference type="Proteomes" id="UP001476247">
    <property type="component" value="Unassembled WGS sequence"/>
</dbReference>
<dbReference type="SMART" id="SM00233">
    <property type="entry name" value="PH"/>
    <property type="match status" value="1"/>
</dbReference>
<dbReference type="PANTHER" id="PTHR12673">
    <property type="entry name" value="FACIOGENITAL DYSPLASIA PROTEIN"/>
    <property type="match status" value="1"/>
</dbReference>
<evidence type="ECO:0008006" key="6">
    <source>
        <dbReference type="Google" id="ProtNLM"/>
    </source>
</evidence>
<keyword evidence="5" id="KW-1185">Reference proteome</keyword>
<dbReference type="Gene3D" id="1.20.900.10">
    <property type="entry name" value="Dbl homology (DH) domain"/>
    <property type="match status" value="2"/>
</dbReference>
<dbReference type="Pfam" id="PF22697">
    <property type="entry name" value="SOS1_NGEF_PH"/>
    <property type="match status" value="1"/>
</dbReference>
<dbReference type="InterPro" id="IPR055251">
    <property type="entry name" value="SOS1_NGEF_PH"/>
</dbReference>
<evidence type="ECO:0000259" key="3">
    <source>
        <dbReference type="PROSITE" id="PS50010"/>
    </source>
</evidence>
<dbReference type="InterPro" id="IPR001849">
    <property type="entry name" value="PH_domain"/>
</dbReference>
<dbReference type="Pfam" id="PF00621">
    <property type="entry name" value="RhoGEF"/>
    <property type="match status" value="1"/>
</dbReference>
<comment type="caution">
    <text evidence="4">The sequence shown here is derived from an EMBL/GenBank/DDBJ whole genome shotgun (WGS) entry which is preliminary data.</text>
</comment>